<dbReference type="RefSeq" id="WP_377473830.1">
    <property type="nucleotide sequence ID" value="NZ_JBHLWN010000107.1"/>
</dbReference>
<proteinExistence type="predicted"/>
<dbReference type="Proteomes" id="UP001589776">
    <property type="component" value="Unassembled WGS sequence"/>
</dbReference>
<evidence type="ECO:0000259" key="1">
    <source>
        <dbReference type="Pfam" id="PF13518"/>
    </source>
</evidence>
<dbReference type="EMBL" id="JBHLWN010000107">
    <property type="protein sequence ID" value="MFC0216048.1"/>
    <property type="molecule type" value="Genomic_DNA"/>
</dbReference>
<feature type="domain" description="Insertion element IS150 protein InsJ-like helix-turn-helix" evidence="1">
    <location>
        <begin position="10"/>
        <end position="60"/>
    </location>
</feature>
<keyword evidence="3" id="KW-1185">Reference proteome</keyword>
<accession>A0ABV6DU61</accession>
<name>A0ABV6DU61_9BACL</name>
<dbReference type="InterPro" id="IPR036388">
    <property type="entry name" value="WH-like_DNA-bd_sf"/>
</dbReference>
<protein>
    <submittedName>
        <fullName evidence="2">Helix-turn-helix domain-containing protein</fullName>
    </submittedName>
</protein>
<dbReference type="InterPro" id="IPR010921">
    <property type="entry name" value="Trp_repressor/repl_initiator"/>
</dbReference>
<organism evidence="2 3">
    <name type="scientific">Paenibacillus chartarius</name>
    <dbReference type="NCBI Taxonomy" id="747481"/>
    <lineage>
        <taxon>Bacteria</taxon>
        <taxon>Bacillati</taxon>
        <taxon>Bacillota</taxon>
        <taxon>Bacilli</taxon>
        <taxon>Bacillales</taxon>
        <taxon>Paenibacillaceae</taxon>
        <taxon>Paenibacillus</taxon>
    </lineage>
</organism>
<evidence type="ECO:0000313" key="2">
    <source>
        <dbReference type="EMBL" id="MFC0216048.1"/>
    </source>
</evidence>
<gene>
    <name evidence="2" type="ORF">ACFFK0_26975</name>
</gene>
<dbReference type="Gene3D" id="1.10.10.10">
    <property type="entry name" value="Winged helix-like DNA-binding domain superfamily/Winged helix DNA-binding domain"/>
    <property type="match status" value="1"/>
</dbReference>
<dbReference type="InterPro" id="IPR055247">
    <property type="entry name" value="InsJ-like_HTH"/>
</dbReference>
<reference evidence="2 3" key="1">
    <citation type="submission" date="2024-09" db="EMBL/GenBank/DDBJ databases">
        <authorList>
            <person name="Sun Q."/>
            <person name="Mori K."/>
        </authorList>
    </citation>
    <scope>NUCLEOTIDE SEQUENCE [LARGE SCALE GENOMIC DNA]</scope>
    <source>
        <strain evidence="2 3">CCM 7759</strain>
    </source>
</reference>
<comment type="caution">
    <text evidence="2">The sequence shown here is derived from an EMBL/GenBank/DDBJ whole genome shotgun (WGS) entry which is preliminary data.</text>
</comment>
<sequence length="84" mass="9542">MPRGKYNALEKLAVIQEVSSDKIGFLAAAKKYGINKTTLMKWQRRYKLYGEDGLVSQERKSIMSASSARLLLTDHERISVDCCM</sequence>
<dbReference type="SUPFAM" id="SSF48295">
    <property type="entry name" value="TrpR-like"/>
    <property type="match status" value="1"/>
</dbReference>
<evidence type="ECO:0000313" key="3">
    <source>
        <dbReference type="Proteomes" id="UP001589776"/>
    </source>
</evidence>
<dbReference type="Pfam" id="PF13518">
    <property type="entry name" value="HTH_28"/>
    <property type="match status" value="1"/>
</dbReference>